<keyword evidence="6 10" id="KW-0067">ATP-binding</keyword>
<dbReference type="GO" id="GO:0004814">
    <property type="term" value="F:arginine-tRNA ligase activity"/>
    <property type="evidence" value="ECO:0007669"/>
    <property type="project" value="InterPro"/>
</dbReference>
<comment type="caution">
    <text evidence="12">The sequence shown here is derived from an EMBL/GenBank/DDBJ whole genome shotgun (WGS) entry which is preliminary data.</text>
</comment>
<dbReference type="InterPro" id="IPR006194">
    <property type="entry name" value="Gly-tRNA-synth_heterodimer"/>
</dbReference>
<dbReference type="SMART" id="SM00836">
    <property type="entry name" value="DALR_1"/>
    <property type="match status" value="1"/>
</dbReference>
<proteinExistence type="inferred from homology"/>
<dbReference type="GO" id="GO:0005524">
    <property type="term" value="F:ATP binding"/>
    <property type="evidence" value="ECO:0007669"/>
    <property type="project" value="UniProtKB-UniRule"/>
</dbReference>
<dbReference type="Pfam" id="PF05746">
    <property type="entry name" value="DALR_1"/>
    <property type="match status" value="1"/>
</dbReference>
<dbReference type="InterPro" id="IPR015944">
    <property type="entry name" value="Gly-tRNA-synth_bsu"/>
</dbReference>
<gene>
    <name evidence="10 12" type="primary">glyS</name>
    <name evidence="12" type="ORF">HRbin17_01915</name>
</gene>
<dbReference type="SUPFAM" id="SSF109604">
    <property type="entry name" value="HD-domain/PDEase-like"/>
    <property type="match status" value="1"/>
</dbReference>
<protein>
    <recommendedName>
        <fullName evidence="10">Glycine--tRNA ligase beta subunit</fullName>
        <ecNumber evidence="10">6.1.1.14</ecNumber>
    </recommendedName>
    <alternativeName>
        <fullName evidence="10">Glycyl-tRNA synthetase beta subunit</fullName>
        <shortName evidence="10">GlyRS</shortName>
    </alternativeName>
</protein>
<dbReference type="GO" id="GO:0006420">
    <property type="term" value="P:arginyl-tRNA aminoacylation"/>
    <property type="evidence" value="ECO:0007669"/>
    <property type="project" value="InterPro"/>
</dbReference>
<dbReference type="GO" id="GO:0004820">
    <property type="term" value="F:glycine-tRNA ligase activity"/>
    <property type="evidence" value="ECO:0007669"/>
    <property type="project" value="UniProtKB-UniRule"/>
</dbReference>
<dbReference type="PRINTS" id="PR01045">
    <property type="entry name" value="TRNASYNTHGB"/>
</dbReference>
<dbReference type="Gene3D" id="1.10.730.10">
    <property type="entry name" value="Isoleucyl-tRNA Synthetase, Domain 1"/>
    <property type="match status" value="1"/>
</dbReference>
<evidence type="ECO:0000259" key="11">
    <source>
        <dbReference type="SMART" id="SM00836"/>
    </source>
</evidence>
<keyword evidence="8 10" id="KW-0030">Aminoacyl-tRNA synthetase</keyword>
<evidence type="ECO:0000256" key="10">
    <source>
        <dbReference type="HAMAP-Rule" id="MF_00255"/>
    </source>
</evidence>
<evidence type="ECO:0000256" key="7">
    <source>
        <dbReference type="ARBA" id="ARBA00022917"/>
    </source>
</evidence>
<dbReference type="PANTHER" id="PTHR30075">
    <property type="entry name" value="GLYCYL-TRNA SYNTHETASE"/>
    <property type="match status" value="1"/>
</dbReference>
<dbReference type="PROSITE" id="PS50861">
    <property type="entry name" value="AA_TRNA_LIGASE_II_GLYAB"/>
    <property type="match status" value="1"/>
</dbReference>
<evidence type="ECO:0000256" key="6">
    <source>
        <dbReference type="ARBA" id="ARBA00022840"/>
    </source>
</evidence>
<dbReference type="SUPFAM" id="SSF47323">
    <property type="entry name" value="Anticodon-binding domain of a subclass of class I aminoacyl-tRNA synthetases"/>
    <property type="match status" value="1"/>
</dbReference>
<evidence type="ECO:0000256" key="9">
    <source>
        <dbReference type="ARBA" id="ARBA00047937"/>
    </source>
</evidence>
<evidence type="ECO:0000256" key="1">
    <source>
        <dbReference type="ARBA" id="ARBA00004496"/>
    </source>
</evidence>
<feature type="domain" description="DALR anticodon binding" evidence="11">
    <location>
        <begin position="602"/>
        <end position="710"/>
    </location>
</feature>
<evidence type="ECO:0000256" key="8">
    <source>
        <dbReference type="ARBA" id="ARBA00023146"/>
    </source>
</evidence>
<dbReference type="GO" id="GO:0006426">
    <property type="term" value="P:glycyl-tRNA aminoacylation"/>
    <property type="evidence" value="ECO:0007669"/>
    <property type="project" value="UniProtKB-UniRule"/>
</dbReference>
<dbReference type="NCBIfam" id="TIGR00211">
    <property type="entry name" value="glyS"/>
    <property type="match status" value="1"/>
</dbReference>
<evidence type="ECO:0000256" key="2">
    <source>
        <dbReference type="ARBA" id="ARBA00008226"/>
    </source>
</evidence>
<evidence type="ECO:0000313" key="13">
    <source>
        <dbReference type="Proteomes" id="UP000236173"/>
    </source>
</evidence>
<evidence type="ECO:0000313" key="12">
    <source>
        <dbReference type="EMBL" id="GBC99391.1"/>
    </source>
</evidence>
<evidence type="ECO:0000256" key="4">
    <source>
        <dbReference type="ARBA" id="ARBA00022598"/>
    </source>
</evidence>
<dbReference type="Proteomes" id="UP000236173">
    <property type="component" value="Unassembled WGS sequence"/>
</dbReference>
<dbReference type="AlphaFoldDB" id="A0A2H5XDX4"/>
<dbReference type="PANTHER" id="PTHR30075:SF2">
    <property type="entry name" value="GLYCINE--TRNA LIGASE, CHLOROPLASTIC_MITOCHONDRIAL 2"/>
    <property type="match status" value="1"/>
</dbReference>
<name>A0A2H5XDX4_9BACT</name>
<keyword evidence="4 10" id="KW-0436">Ligase</keyword>
<keyword evidence="5 10" id="KW-0547">Nucleotide-binding</keyword>
<reference evidence="13" key="1">
    <citation type="submission" date="2017-09" db="EMBL/GenBank/DDBJ databases">
        <title>Metaegenomics of thermophilic ammonia-oxidizing enrichment culture.</title>
        <authorList>
            <person name="Kato S."/>
            <person name="Suzuki K."/>
        </authorList>
    </citation>
    <scope>NUCLEOTIDE SEQUENCE [LARGE SCALE GENOMIC DNA]</scope>
</reference>
<accession>A0A2H5XDX4</accession>
<keyword evidence="7 10" id="KW-0648">Protein biosynthesis</keyword>
<dbReference type="InterPro" id="IPR008909">
    <property type="entry name" value="DALR_anticod-bd"/>
</dbReference>
<dbReference type="HAMAP" id="MF_00255">
    <property type="entry name" value="Gly_tRNA_synth_beta"/>
    <property type="match status" value="1"/>
</dbReference>
<keyword evidence="3 10" id="KW-0963">Cytoplasm</keyword>
<dbReference type="Pfam" id="PF02092">
    <property type="entry name" value="tRNA_synt_2f"/>
    <property type="match status" value="1"/>
</dbReference>
<organism evidence="12 13">
    <name type="scientific">Candidatus Fervidibacter japonicus</name>
    <dbReference type="NCBI Taxonomy" id="2035412"/>
    <lineage>
        <taxon>Bacteria</taxon>
        <taxon>Candidatus Fervidibacterota</taxon>
        <taxon>Candidatus Fervidibacter</taxon>
    </lineage>
</organism>
<dbReference type="EMBL" id="BEHT01000026">
    <property type="protein sequence ID" value="GBC99391.1"/>
    <property type="molecule type" value="Genomic_DNA"/>
</dbReference>
<comment type="subunit">
    <text evidence="10">Tetramer of two alpha and two beta subunits.</text>
</comment>
<comment type="similarity">
    <text evidence="2 10">Belongs to the class-II aminoacyl-tRNA synthetase family.</text>
</comment>
<sequence>MKLAKTLLLEIGTEEMPARFMVPAQVQLRKLLEQTLDELRLPHGTVRTMGTPRRLAALVADVAEHQTPIIREVRGPTRQAAFDAHGRPTEAAERFARAQGVAVSDLVIKATDKGEFVFAVKRDEGRPAIEVLAATLPHLIRQLSFPKTMRWEPSGLRFGRPIRWIVALLDEAIIPFEIAGVRSDRVTYGRRFTDGSSRGKPISLTTAALYESALELGRVIVDPARRRALLRSQVQAAAAECNGTALMPDELLEEVNFLVEEPVALLGSFDPRYLELPPELLVTVMMHHQRYFPIARAAPTEQPLQLLPFFVVVCNGAPSRPETVRRGNEKVITARFEDARFYFAEDRQQPLTAFVPRLADIVFQQGLGTMADKTQRLKALTAALCAQWGVDADTFALVQRAAELCKADLATRLVNEFTELQGVIGRIYALLDGEPPAVAWAIEDHYKPQPPDYTLPRHLVGWLLAVADRVDTLCACFDRDMVPTGSHDPLGLRRAATTLLVLLRHPPAQVKASLTALLALGLKTLADAGIAQSEPKEAQARLLAFLRERLEALLESEGIDHDLRGAVLAAGIDMVPAVFARADTLQKLRRARPHDFRTTVDTFTRVTNILMQARQRGESLDDTVQPALFQTEAESALYRAVEQVFPIVTERASAGDFAGVFSALAELAPTINRFFDEVLVMHEQPSIRRNRLALLHRVEQLLLHLADFRLVRQ</sequence>
<comment type="catalytic activity">
    <reaction evidence="9 10">
        <text>tRNA(Gly) + glycine + ATP = glycyl-tRNA(Gly) + AMP + diphosphate</text>
        <dbReference type="Rhea" id="RHEA:16013"/>
        <dbReference type="Rhea" id="RHEA-COMP:9664"/>
        <dbReference type="Rhea" id="RHEA-COMP:9683"/>
        <dbReference type="ChEBI" id="CHEBI:30616"/>
        <dbReference type="ChEBI" id="CHEBI:33019"/>
        <dbReference type="ChEBI" id="CHEBI:57305"/>
        <dbReference type="ChEBI" id="CHEBI:78442"/>
        <dbReference type="ChEBI" id="CHEBI:78522"/>
        <dbReference type="ChEBI" id="CHEBI:456215"/>
        <dbReference type="EC" id="6.1.1.14"/>
    </reaction>
</comment>
<evidence type="ECO:0000256" key="3">
    <source>
        <dbReference type="ARBA" id="ARBA00022490"/>
    </source>
</evidence>
<dbReference type="GO" id="GO:0005829">
    <property type="term" value="C:cytosol"/>
    <property type="evidence" value="ECO:0007669"/>
    <property type="project" value="TreeGrafter"/>
</dbReference>
<dbReference type="EC" id="6.1.1.14" evidence="10"/>
<comment type="subcellular location">
    <subcellularLocation>
        <location evidence="1 10">Cytoplasm</location>
    </subcellularLocation>
</comment>
<dbReference type="InterPro" id="IPR009080">
    <property type="entry name" value="tRNAsynth_Ia_anticodon-bd"/>
</dbReference>
<evidence type="ECO:0000256" key="5">
    <source>
        <dbReference type="ARBA" id="ARBA00022741"/>
    </source>
</evidence>